<dbReference type="GO" id="GO:0019843">
    <property type="term" value="F:rRNA binding"/>
    <property type="evidence" value="ECO:0007669"/>
    <property type="project" value="UniProtKB-UniRule"/>
</dbReference>
<evidence type="ECO:0000256" key="2">
    <source>
        <dbReference type="ARBA" id="ARBA00022730"/>
    </source>
</evidence>
<dbReference type="OrthoDB" id="372127at2157"/>
<evidence type="ECO:0000256" key="5">
    <source>
        <dbReference type="ARBA" id="ARBA00023274"/>
    </source>
</evidence>
<evidence type="ECO:0000256" key="3">
    <source>
        <dbReference type="ARBA" id="ARBA00022884"/>
    </source>
</evidence>
<dbReference type="AlphaFoldDB" id="A7IAH8"/>
<dbReference type="NCBIfam" id="TIGR03629">
    <property type="entry name" value="uS13_arch"/>
    <property type="match status" value="1"/>
</dbReference>
<dbReference type="InterPro" id="IPR027437">
    <property type="entry name" value="Rbsml_uS13_C"/>
</dbReference>
<keyword evidence="3 6" id="KW-0694">RNA-binding</keyword>
<evidence type="ECO:0000313" key="9">
    <source>
        <dbReference type="EMBL" id="ABS56739.1"/>
    </source>
</evidence>
<dbReference type="Gene3D" id="4.10.910.10">
    <property type="entry name" value="30s ribosomal protein s13, domain 2"/>
    <property type="match status" value="1"/>
</dbReference>
<dbReference type="STRING" id="456442.Mboo_2225"/>
<evidence type="ECO:0000256" key="8">
    <source>
        <dbReference type="SAM" id="MobiDB-lite"/>
    </source>
</evidence>
<dbReference type="GO" id="GO:0015935">
    <property type="term" value="C:small ribosomal subunit"/>
    <property type="evidence" value="ECO:0007669"/>
    <property type="project" value="TreeGrafter"/>
</dbReference>
<dbReference type="Gene3D" id="1.10.8.50">
    <property type="match status" value="1"/>
</dbReference>
<dbReference type="NCBIfam" id="NF003140">
    <property type="entry name" value="PRK04053.1"/>
    <property type="match status" value="1"/>
</dbReference>
<reference evidence="10" key="1">
    <citation type="journal article" date="2015" name="Microbiology">
        <title>Genome of Methanoregula boonei 6A8 reveals adaptations to oligotrophic peatland environments.</title>
        <authorList>
            <person name="Braeuer S."/>
            <person name="Cadillo-Quiroz H."/>
            <person name="Kyrpides N."/>
            <person name="Woyke T."/>
            <person name="Goodwin L."/>
            <person name="Detter C."/>
            <person name="Podell S."/>
            <person name="Yavitt J.B."/>
            <person name="Zinder S.H."/>
        </authorList>
    </citation>
    <scope>NUCLEOTIDE SEQUENCE [LARGE SCALE GENOMIC DNA]</scope>
    <source>
        <strain evidence="10">DSM 21154 / JCM 14090 / 6A8</strain>
    </source>
</reference>
<dbReference type="GO" id="GO:0005829">
    <property type="term" value="C:cytosol"/>
    <property type="evidence" value="ECO:0007669"/>
    <property type="project" value="TreeGrafter"/>
</dbReference>
<dbReference type="GeneID" id="5410160"/>
<dbReference type="InterPro" id="IPR018269">
    <property type="entry name" value="Ribosomal_uS13_CS"/>
</dbReference>
<dbReference type="KEGG" id="mbn:Mboo_2225"/>
<evidence type="ECO:0000256" key="6">
    <source>
        <dbReference type="HAMAP-Rule" id="MF_01315"/>
    </source>
</evidence>
<dbReference type="PIRSF" id="PIRSF002134">
    <property type="entry name" value="Ribosomal_S13"/>
    <property type="match status" value="1"/>
</dbReference>
<dbReference type="HAMAP" id="MF_01315">
    <property type="entry name" value="Ribosomal_uS13"/>
    <property type="match status" value="1"/>
</dbReference>
<dbReference type="EMBL" id="CP000780">
    <property type="protein sequence ID" value="ABS56739.1"/>
    <property type="molecule type" value="Genomic_DNA"/>
</dbReference>
<dbReference type="PROSITE" id="PS50159">
    <property type="entry name" value="RIBOSOMAL_S13_2"/>
    <property type="match status" value="1"/>
</dbReference>
<dbReference type="PROSITE" id="PS00646">
    <property type="entry name" value="RIBOSOMAL_S13_1"/>
    <property type="match status" value="1"/>
</dbReference>
<keyword evidence="2 6" id="KW-0699">rRNA-binding</keyword>
<dbReference type="HOGENOM" id="CLU_103849_0_0_2"/>
<keyword evidence="4 6" id="KW-0689">Ribosomal protein</keyword>
<evidence type="ECO:0000313" key="10">
    <source>
        <dbReference type="Proteomes" id="UP000002408"/>
    </source>
</evidence>
<dbReference type="PANTHER" id="PTHR10871:SF3">
    <property type="entry name" value="SMALL RIBOSOMAL SUBUNIT PROTEIN US13"/>
    <property type="match status" value="1"/>
</dbReference>
<evidence type="ECO:0000256" key="4">
    <source>
        <dbReference type="ARBA" id="ARBA00022980"/>
    </source>
</evidence>
<evidence type="ECO:0000256" key="7">
    <source>
        <dbReference type="RuleBase" id="RU003830"/>
    </source>
</evidence>
<protein>
    <recommendedName>
        <fullName evidence="6">Small ribosomal subunit protein uS13</fullName>
    </recommendedName>
</protein>
<evidence type="ECO:0000256" key="1">
    <source>
        <dbReference type="ARBA" id="ARBA00008080"/>
    </source>
</evidence>
<dbReference type="InterPro" id="IPR019977">
    <property type="entry name" value="Ribosomal_uS13_archaeal"/>
</dbReference>
<dbReference type="GO" id="GO:0006412">
    <property type="term" value="P:translation"/>
    <property type="evidence" value="ECO:0007669"/>
    <property type="project" value="UniProtKB-UniRule"/>
</dbReference>
<organism evidence="9 10">
    <name type="scientific">Methanoregula boonei (strain DSM 21154 / JCM 14090 / 6A8)</name>
    <dbReference type="NCBI Taxonomy" id="456442"/>
    <lineage>
        <taxon>Archaea</taxon>
        <taxon>Methanobacteriati</taxon>
        <taxon>Methanobacteriota</taxon>
        <taxon>Stenosarchaea group</taxon>
        <taxon>Methanomicrobia</taxon>
        <taxon>Methanomicrobiales</taxon>
        <taxon>Methanoregulaceae</taxon>
        <taxon>Methanoregula</taxon>
    </lineage>
</organism>
<dbReference type="Proteomes" id="UP000002408">
    <property type="component" value="Chromosome"/>
</dbReference>
<name>A7IAH8_METB6</name>
<keyword evidence="10" id="KW-1185">Reference proteome</keyword>
<dbReference type="Pfam" id="PF00416">
    <property type="entry name" value="Ribosomal_S13"/>
    <property type="match status" value="1"/>
</dbReference>
<dbReference type="PANTHER" id="PTHR10871">
    <property type="entry name" value="30S RIBOSOMAL PROTEIN S13/40S RIBOSOMAL PROTEIN S18"/>
    <property type="match status" value="1"/>
</dbReference>
<dbReference type="InterPro" id="IPR010979">
    <property type="entry name" value="Ribosomal_uS13-like_H2TH"/>
</dbReference>
<feature type="compositionally biased region" description="Low complexity" evidence="8">
    <location>
        <begin position="133"/>
        <end position="145"/>
    </location>
</feature>
<dbReference type="GO" id="GO:0003735">
    <property type="term" value="F:structural constituent of ribosome"/>
    <property type="evidence" value="ECO:0007669"/>
    <property type="project" value="InterPro"/>
</dbReference>
<dbReference type="eggNOG" id="arCOG01722">
    <property type="taxonomic scope" value="Archaea"/>
</dbReference>
<sequence length="153" mass="17073">MAQEEEIRYYVRIGTTDLDGTKSVRVALTGIKGIGRHTSTVISRMAKVDEYAKLGLLDEESVNRIRAAVEKYATSIPMWMANRPKDLYTGENKHLIGGDVALARDEDINMMRKIRCYKGIRHETGQKVRGQRTKSTGRTGTTVGVSKKKEGGQ</sequence>
<accession>A7IAH8</accession>
<dbReference type="RefSeq" id="WP_012107799.1">
    <property type="nucleotide sequence ID" value="NC_009712.1"/>
</dbReference>
<comment type="function">
    <text evidence="6">Located at the top of the head of the 30S subunit, it contacts several helices of the 16S rRNA. In the 70S ribosome it contacts the 23S rRNA (bridge B1a) and protein L5 of the 50S subunit (bridge B1b), connecting the 2 subunits; these bridges are implicated in subunit movement.</text>
</comment>
<feature type="region of interest" description="Disordered" evidence="8">
    <location>
        <begin position="125"/>
        <end position="153"/>
    </location>
</feature>
<dbReference type="InterPro" id="IPR001892">
    <property type="entry name" value="Ribosomal_uS13"/>
</dbReference>
<proteinExistence type="inferred from homology"/>
<comment type="subunit">
    <text evidence="6">Part of the 30S ribosomal subunit. Forms a loose heterodimer with protein S19. Forms two bridges to the 50S subunit in the 70S ribosome.</text>
</comment>
<comment type="similarity">
    <text evidence="1 6 7">Belongs to the universal ribosomal protein uS13 family.</text>
</comment>
<keyword evidence="5 6" id="KW-0687">Ribonucleoprotein</keyword>
<dbReference type="SUPFAM" id="SSF46946">
    <property type="entry name" value="S13-like H2TH domain"/>
    <property type="match status" value="1"/>
</dbReference>
<gene>
    <name evidence="6" type="primary">rps13</name>
    <name evidence="9" type="ordered locus">Mboo_2225</name>
</gene>